<dbReference type="GO" id="GO:0009317">
    <property type="term" value="C:acetyl-CoA carboxylase complex"/>
    <property type="evidence" value="ECO:0007669"/>
    <property type="project" value="InterPro"/>
</dbReference>
<reference evidence="12 13" key="1">
    <citation type="submission" date="2018-11" db="EMBL/GenBank/DDBJ databases">
        <title>Aerococcus sp. SJQ22, whole genome shotgun sequence.</title>
        <authorList>
            <person name="Sun L."/>
            <person name="Gao X."/>
            <person name="Chen W."/>
            <person name="Huang K."/>
        </authorList>
    </citation>
    <scope>NUCLEOTIDE SEQUENCE [LARGE SCALE GENOMIC DNA]</scope>
    <source>
        <strain evidence="12 13">SJQ22</strain>
    </source>
</reference>
<evidence type="ECO:0000313" key="13">
    <source>
        <dbReference type="Proteomes" id="UP000273977"/>
    </source>
</evidence>
<dbReference type="GO" id="GO:0016743">
    <property type="term" value="F:carboxyl- or carbamoyltransferase activity"/>
    <property type="evidence" value="ECO:0007669"/>
    <property type="project" value="InterPro"/>
</dbReference>
<evidence type="ECO:0000256" key="9">
    <source>
        <dbReference type="ARBA" id="ARBA00023160"/>
    </source>
</evidence>
<comment type="catalytic activity">
    <reaction evidence="10">
        <text>N(6)-carboxybiotinyl-L-lysyl-[protein] + acetyl-CoA = N(6)-biotinyl-L-lysyl-[protein] + malonyl-CoA</text>
        <dbReference type="Rhea" id="RHEA:54728"/>
        <dbReference type="Rhea" id="RHEA-COMP:10505"/>
        <dbReference type="Rhea" id="RHEA-COMP:10506"/>
        <dbReference type="ChEBI" id="CHEBI:57288"/>
        <dbReference type="ChEBI" id="CHEBI:57384"/>
        <dbReference type="ChEBI" id="CHEBI:83144"/>
        <dbReference type="ChEBI" id="CHEBI:83145"/>
        <dbReference type="EC" id="2.1.3.15"/>
    </reaction>
</comment>
<keyword evidence="12" id="KW-0436">Ligase</keyword>
<keyword evidence="7" id="KW-0067">ATP-binding</keyword>
<evidence type="ECO:0000256" key="1">
    <source>
        <dbReference type="ARBA" id="ARBA00004956"/>
    </source>
</evidence>
<evidence type="ECO:0000256" key="8">
    <source>
        <dbReference type="ARBA" id="ARBA00023098"/>
    </source>
</evidence>
<dbReference type="PANTHER" id="PTHR42853:SF3">
    <property type="entry name" value="ACETYL-COENZYME A CARBOXYLASE CARBOXYL TRANSFERASE SUBUNIT ALPHA, CHLOROPLASTIC"/>
    <property type="match status" value="1"/>
</dbReference>
<dbReference type="SUPFAM" id="SSF52096">
    <property type="entry name" value="ClpP/crotonase"/>
    <property type="match status" value="1"/>
</dbReference>
<dbReference type="GO" id="GO:0003989">
    <property type="term" value="F:acetyl-CoA carboxylase activity"/>
    <property type="evidence" value="ECO:0007669"/>
    <property type="project" value="InterPro"/>
</dbReference>
<dbReference type="PROSITE" id="PS50989">
    <property type="entry name" value="COA_CT_CTER"/>
    <property type="match status" value="1"/>
</dbReference>
<gene>
    <name evidence="12" type="ORF">EF384_00685</name>
</gene>
<evidence type="ECO:0000256" key="7">
    <source>
        <dbReference type="ARBA" id="ARBA00022840"/>
    </source>
</evidence>
<evidence type="ECO:0000256" key="5">
    <source>
        <dbReference type="ARBA" id="ARBA00022741"/>
    </source>
</evidence>
<feature type="domain" description="CoA carboxyltransferase C-terminal" evidence="11">
    <location>
        <begin position="20"/>
        <end position="269"/>
    </location>
</feature>
<dbReference type="EC" id="2.1.3.15" evidence="2"/>
<evidence type="ECO:0000256" key="2">
    <source>
        <dbReference type="ARBA" id="ARBA00011883"/>
    </source>
</evidence>
<dbReference type="NCBIfam" id="NF041504">
    <property type="entry name" value="AccA_sub"/>
    <property type="match status" value="1"/>
</dbReference>
<dbReference type="GO" id="GO:0006633">
    <property type="term" value="P:fatty acid biosynthetic process"/>
    <property type="evidence" value="ECO:0007669"/>
    <property type="project" value="UniProtKB-KW"/>
</dbReference>
<dbReference type="InterPro" id="IPR029045">
    <property type="entry name" value="ClpP/crotonase-like_dom_sf"/>
</dbReference>
<keyword evidence="3" id="KW-0444">Lipid biosynthesis</keyword>
<keyword evidence="4 12" id="KW-0808">Transferase</keyword>
<dbReference type="OrthoDB" id="9808023at2"/>
<dbReference type="EMBL" id="RKMG01000002">
    <property type="protein sequence ID" value="RPA64962.1"/>
    <property type="molecule type" value="Genomic_DNA"/>
</dbReference>
<dbReference type="Proteomes" id="UP000273977">
    <property type="component" value="Unassembled WGS sequence"/>
</dbReference>
<dbReference type="AlphaFoldDB" id="A0A3N4GQ47"/>
<protein>
    <recommendedName>
        <fullName evidence="2">acetyl-CoA carboxytransferase</fullName>
        <ecNumber evidence="2">2.1.3.15</ecNumber>
    </recommendedName>
</protein>
<dbReference type="UniPathway" id="UPA00655">
    <property type="reaction ID" value="UER00711"/>
</dbReference>
<dbReference type="PRINTS" id="PR01069">
    <property type="entry name" value="ACCCTRFRASEA"/>
</dbReference>
<dbReference type="GO" id="GO:2001295">
    <property type="term" value="P:malonyl-CoA biosynthetic process"/>
    <property type="evidence" value="ECO:0007669"/>
    <property type="project" value="UniProtKB-UniPathway"/>
</dbReference>
<keyword evidence="6" id="KW-0276">Fatty acid metabolism</keyword>
<keyword evidence="5" id="KW-0547">Nucleotide-binding</keyword>
<keyword evidence="13" id="KW-1185">Reference proteome</keyword>
<evidence type="ECO:0000256" key="6">
    <source>
        <dbReference type="ARBA" id="ARBA00022832"/>
    </source>
</evidence>
<comment type="caution">
    <text evidence="12">The sequence shown here is derived from an EMBL/GenBank/DDBJ whole genome shotgun (WGS) entry which is preliminary data.</text>
</comment>
<evidence type="ECO:0000256" key="10">
    <source>
        <dbReference type="ARBA" id="ARBA00049152"/>
    </source>
</evidence>
<proteinExistence type="predicted"/>
<dbReference type="PANTHER" id="PTHR42853">
    <property type="entry name" value="ACETYL-COENZYME A CARBOXYLASE CARBOXYL TRANSFERASE SUBUNIT ALPHA"/>
    <property type="match status" value="1"/>
</dbReference>
<keyword evidence="8" id="KW-0443">Lipid metabolism</keyword>
<accession>A0A3N4GQ47</accession>
<dbReference type="GO" id="GO:0005524">
    <property type="term" value="F:ATP binding"/>
    <property type="evidence" value="ECO:0007669"/>
    <property type="project" value="UniProtKB-KW"/>
</dbReference>
<dbReference type="Gene3D" id="3.90.226.10">
    <property type="entry name" value="2-enoyl-CoA Hydratase, Chain A, domain 1"/>
    <property type="match status" value="1"/>
</dbReference>
<name>A0A3N4GQ47_9LACT</name>
<evidence type="ECO:0000256" key="4">
    <source>
        <dbReference type="ARBA" id="ARBA00022679"/>
    </source>
</evidence>
<sequence>MVLEKERDILKIKAEKLSKLVTTPSANVKTKEPADVVTASRDIHRLTTSELAKLVCDVFYEMHGDRRYGDDGAIIGGVGMINGKAVTIVGTEKGHTVQENIQRNFGSPHAEGYRKAIRLFQQAEKFRRPVITIVNTSGAFCDVEAEDRGIGQAIAESMQTMATLTVPTITILMGEGGSGGALALAVANKVWMMENAMYSVLSPEGFATILWKDPSRVPEAAEYMKFTAPDLLDFKVIDQIIPENYSNRALSHDELAIMIKDMLLTEIETQEAMTPEDLLAAKEARFQQF</sequence>
<comment type="pathway">
    <text evidence="1">Lipid metabolism; malonyl-CoA biosynthesis; malonyl-CoA from acetyl-CoA: step 1/1.</text>
</comment>
<dbReference type="InterPro" id="IPR001095">
    <property type="entry name" value="Acetyl_CoA_COase_a_su"/>
</dbReference>
<dbReference type="InterPro" id="IPR011763">
    <property type="entry name" value="COA_CT_C"/>
</dbReference>
<evidence type="ECO:0000313" key="12">
    <source>
        <dbReference type="EMBL" id="RPA64962.1"/>
    </source>
</evidence>
<evidence type="ECO:0000259" key="11">
    <source>
        <dbReference type="PROSITE" id="PS50989"/>
    </source>
</evidence>
<organism evidence="12 13">
    <name type="scientific">Aerococcus agrisoli</name>
    <dbReference type="NCBI Taxonomy" id="2487350"/>
    <lineage>
        <taxon>Bacteria</taxon>
        <taxon>Bacillati</taxon>
        <taxon>Bacillota</taxon>
        <taxon>Bacilli</taxon>
        <taxon>Lactobacillales</taxon>
        <taxon>Aerococcaceae</taxon>
        <taxon>Aerococcus</taxon>
    </lineage>
</organism>
<dbReference type="Pfam" id="PF03255">
    <property type="entry name" value="ACCA"/>
    <property type="match status" value="1"/>
</dbReference>
<keyword evidence="9" id="KW-0275">Fatty acid biosynthesis</keyword>
<evidence type="ECO:0000256" key="3">
    <source>
        <dbReference type="ARBA" id="ARBA00022516"/>
    </source>
</evidence>